<reference evidence="9" key="4">
    <citation type="submission" date="2022-11" db="EMBL/GenBank/DDBJ databases">
        <authorList>
            <person name="Johnson J.D."/>
        </authorList>
    </citation>
    <scope>NUCLEOTIDE SEQUENCE</scope>
    <source>
        <strain evidence="9">E28</strain>
        <strain evidence="12">E37</strain>
    </source>
</reference>
<evidence type="ECO:0000313" key="10">
    <source>
        <dbReference type="EMBL" id="PHV56140.1"/>
    </source>
</evidence>
<dbReference type="Pfam" id="PF01895">
    <property type="entry name" value="PhoU"/>
    <property type="match status" value="2"/>
</dbReference>
<evidence type="ECO:0000256" key="5">
    <source>
        <dbReference type="ARBA" id="ARBA00022490"/>
    </source>
</evidence>
<comment type="similarity">
    <text evidence="2 7">Belongs to the PhoU family.</text>
</comment>
<dbReference type="GO" id="GO:0045936">
    <property type="term" value="P:negative regulation of phosphate metabolic process"/>
    <property type="evidence" value="ECO:0007669"/>
    <property type="project" value="InterPro"/>
</dbReference>
<dbReference type="Proteomes" id="UP000221763">
    <property type="component" value="Unassembled WGS sequence"/>
</dbReference>
<evidence type="ECO:0000256" key="7">
    <source>
        <dbReference type="PIRNR" id="PIRNR003107"/>
    </source>
</evidence>
<gene>
    <name evidence="11" type="primary">phoU</name>
    <name evidence="10" type="ORF">CS009_09060</name>
    <name evidence="11" type="ORF">CS010_04235</name>
    <name evidence="12" type="ORF">OQG81_10605</name>
    <name evidence="9" type="ORF">OQH01_03840</name>
</gene>
<keyword evidence="4 7" id="KW-0813">Transport</keyword>
<evidence type="ECO:0000313" key="15">
    <source>
        <dbReference type="Proteomes" id="UP001209889"/>
    </source>
</evidence>
<dbReference type="Proteomes" id="UP001209889">
    <property type="component" value="Unassembled WGS sequence"/>
</dbReference>
<dbReference type="SUPFAM" id="SSF109755">
    <property type="entry name" value="PhoU-like"/>
    <property type="match status" value="1"/>
</dbReference>
<dbReference type="Proteomes" id="UP001156410">
    <property type="component" value="Chromosome"/>
</dbReference>
<dbReference type="InterPro" id="IPR026022">
    <property type="entry name" value="PhoU_dom"/>
</dbReference>
<reference evidence="13 14" key="1">
    <citation type="submission" date="2017-10" db="EMBL/GenBank/DDBJ databases">
        <title>Whole-genome sequence of three Streptococcus macedonicus strains isolated from Italian cheeses of the Veneto region.</title>
        <authorList>
            <person name="Treu L."/>
            <person name="De Diego-Diaz B."/>
            <person name="Papadimitriou K."/>
            <person name="Tsakalidou E."/>
            <person name="Corich V."/>
            <person name="Giacomini A."/>
        </authorList>
    </citation>
    <scope>NUCLEOTIDE SEQUENCE [LARGE SCALE GENOMIC DNA]</scope>
    <source>
        <strain evidence="10 13">19AS</strain>
        <strain evidence="11 14">27MV</strain>
    </source>
</reference>
<dbReference type="InterPro" id="IPR028366">
    <property type="entry name" value="PhoU"/>
</dbReference>
<dbReference type="EMBL" id="CP113440">
    <property type="protein sequence ID" value="WAK63125.1"/>
    <property type="molecule type" value="Genomic_DNA"/>
</dbReference>
<dbReference type="AlphaFoldDB" id="A0A2G3NVV2"/>
<evidence type="ECO:0000256" key="4">
    <source>
        <dbReference type="ARBA" id="ARBA00022448"/>
    </source>
</evidence>
<reference evidence="15" key="5">
    <citation type="submission" date="2023-07" db="EMBL/GenBank/DDBJ databases">
        <title>Streptococcus macedonicus and Acinetobacter baumannii: co-inhabitants of the cheese production environment.</title>
        <authorList>
            <person name="Johnson J."/>
            <person name="Curtin C."/>
            <person name="Waite-Cusic J."/>
        </authorList>
    </citation>
    <scope>NUCLEOTIDE SEQUENCE [LARGE SCALE GENOMIC DNA]</scope>
    <source>
        <strain evidence="15">E28</strain>
    </source>
</reference>
<name>A0A2G3NVV2_STRMC</name>
<feature type="domain" description="PhoU" evidence="8">
    <location>
        <begin position="18"/>
        <end position="104"/>
    </location>
</feature>
<proteinExistence type="inferred from homology"/>
<dbReference type="GO" id="GO:0030643">
    <property type="term" value="P:intracellular phosphate ion homeostasis"/>
    <property type="evidence" value="ECO:0007669"/>
    <property type="project" value="InterPro"/>
</dbReference>
<dbReference type="EMBL" id="JAPHJC010000011">
    <property type="protein sequence ID" value="MCW8677677.1"/>
    <property type="molecule type" value="Genomic_DNA"/>
</dbReference>
<dbReference type="EMBL" id="PEBM01000026">
    <property type="protein sequence ID" value="PHV57629.1"/>
    <property type="molecule type" value="Genomic_DNA"/>
</dbReference>
<dbReference type="GeneID" id="93937389"/>
<dbReference type="NCBIfam" id="TIGR02135">
    <property type="entry name" value="phoU_full"/>
    <property type="match status" value="1"/>
</dbReference>
<comment type="subcellular location">
    <subcellularLocation>
        <location evidence="1 7">Cytoplasm</location>
    </subcellularLocation>
</comment>
<reference evidence="15" key="2">
    <citation type="submission" date="2022-11" db="EMBL/GenBank/DDBJ databases">
        <title>Streptococcus macedonicus and Acinetobacter baumannii: co-inhabitants of the cheese production environment.</title>
        <authorList>
            <person name="Johnson J."/>
            <person name="Curtin C."/>
            <person name="Waite-Cusic J."/>
        </authorList>
    </citation>
    <scope>NUCLEOTIDE SEQUENCE [LARGE SCALE GENOMIC DNA]</scope>
    <source>
        <strain evidence="15">E28</strain>
    </source>
</reference>
<keyword evidence="15" id="KW-1185">Reference proteome</keyword>
<protein>
    <recommendedName>
        <fullName evidence="7">Phosphate-specific transport system accessory protein PhoU</fullName>
    </recommendedName>
</protein>
<dbReference type="GO" id="GO:0006817">
    <property type="term" value="P:phosphate ion transport"/>
    <property type="evidence" value="ECO:0007669"/>
    <property type="project" value="UniProtKB-KW"/>
</dbReference>
<evidence type="ECO:0000259" key="8">
    <source>
        <dbReference type="Pfam" id="PF01895"/>
    </source>
</evidence>
<dbReference type="GO" id="GO:0005737">
    <property type="term" value="C:cytoplasm"/>
    <property type="evidence" value="ECO:0007669"/>
    <property type="project" value="UniProtKB-SubCell"/>
</dbReference>
<evidence type="ECO:0000256" key="2">
    <source>
        <dbReference type="ARBA" id="ARBA00008107"/>
    </source>
</evidence>
<sequence length="217" mass="24505">MIRSAFENQLHALNTNLILMGSLCEEIISKSLMPISENDQHLINDVGKTYQKIEQMERDIESQCLKLLLRQQPVAKDLRRISAALKMVYDMKRIGAQSAEIVDIIGDGHVHEGAEFRHLKQMVKHVVHMVTDSVDAFVHDDETLALKVIQKDVTVDKEFDTIKASLIAHIAELGNDGEYTIDVLMIAKYLERIGDHTVNVAKWVIFSITGELNGEET</sequence>
<evidence type="ECO:0000313" key="13">
    <source>
        <dbReference type="Proteomes" id="UP000221763"/>
    </source>
</evidence>
<evidence type="ECO:0000313" key="9">
    <source>
        <dbReference type="EMBL" id="MCW8677677.1"/>
    </source>
</evidence>
<keyword evidence="5 7" id="KW-0963">Cytoplasm</keyword>
<dbReference type="PIRSF" id="PIRSF003107">
    <property type="entry name" value="PhoU"/>
    <property type="match status" value="1"/>
</dbReference>
<reference evidence="12" key="3">
    <citation type="submission" date="2022-11" db="EMBL/GenBank/DDBJ databases">
        <title>Streptococcus macedonicus and Acinetobacter baumannii: co-inhabitants of the cheese production environment.</title>
        <authorList>
            <person name="Johnson J."/>
        </authorList>
    </citation>
    <scope>NUCLEOTIDE SEQUENCE</scope>
    <source>
        <strain evidence="12">E37</strain>
    </source>
</reference>
<evidence type="ECO:0000256" key="1">
    <source>
        <dbReference type="ARBA" id="ARBA00004496"/>
    </source>
</evidence>
<evidence type="ECO:0000256" key="6">
    <source>
        <dbReference type="ARBA" id="ARBA00022592"/>
    </source>
</evidence>
<dbReference type="RefSeq" id="WP_014295267.1">
    <property type="nucleotide sequence ID" value="NZ_CP113440.1"/>
</dbReference>
<accession>A0A2G3NVV2</accession>
<evidence type="ECO:0000313" key="12">
    <source>
        <dbReference type="EMBL" id="WAK63125.1"/>
    </source>
</evidence>
<feature type="domain" description="PhoU" evidence="8">
    <location>
        <begin position="119"/>
        <end position="204"/>
    </location>
</feature>
<comment type="subunit">
    <text evidence="3 7">Homodimer.</text>
</comment>
<evidence type="ECO:0000313" key="11">
    <source>
        <dbReference type="EMBL" id="PHV57629.1"/>
    </source>
</evidence>
<reference evidence="9" key="6">
    <citation type="submission" date="2024-05" db="EMBL/GenBank/DDBJ databases">
        <title>Streptococcus macedonicus and Acinetobacter baumannii: co-inhabitants of the cheese production environment.</title>
        <authorList>
            <person name="Johnson J."/>
            <person name="Curtin C."/>
            <person name="Waite-Cusic J."/>
        </authorList>
    </citation>
    <scope>NUCLEOTIDE SEQUENCE</scope>
    <source>
        <strain evidence="9">E28</strain>
    </source>
</reference>
<dbReference type="FunFam" id="1.20.58.220:FF:000004">
    <property type="entry name" value="Phosphate-specific transport system accessory protein PhoU"/>
    <property type="match status" value="1"/>
</dbReference>
<dbReference type="Gene3D" id="1.20.58.220">
    <property type="entry name" value="Phosphate transport system protein phou homolog 2, domain 2"/>
    <property type="match status" value="1"/>
</dbReference>
<dbReference type="OMA" id="QAIYLMM"/>
<organism evidence="11 14">
    <name type="scientific">Streptococcus macedonicus</name>
    <name type="common">Streptococcus gallolyticus macedonicus</name>
    <dbReference type="NCBI Taxonomy" id="59310"/>
    <lineage>
        <taxon>Bacteria</taxon>
        <taxon>Bacillati</taxon>
        <taxon>Bacillota</taxon>
        <taxon>Bacilli</taxon>
        <taxon>Lactobacillales</taxon>
        <taxon>Streptococcaceae</taxon>
        <taxon>Streptococcus</taxon>
    </lineage>
</organism>
<comment type="function">
    <text evidence="7">Plays a role in the regulation of phosphate uptake.</text>
</comment>
<dbReference type="EMBL" id="PEBN01000049">
    <property type="protein sequence ID" value="PHV56140.1"/>
    <property type="molecule type" value="Genomic_DNA"/>
</dbReference>
<dbReference type="PANTHER" id="PTHR42930:SF3">
    <property type="entry name" value="PHOSPHATE-SPECIFIC TRANSPORT SYSTEM ACCESSORY PROTEIN PHOU"/>
    <property type="match status" value="1"/>
</dbReference>
<evidence type="ECO:0000256" key="3">
    <source>
        <dbReference type="ARBA" id="ARBA00011738"/>
    </source>
</evidence>
<dbReference type="PANTHER" id="PTHR42930">
    <property type="entry name" value="PHOSPHATE-SPECIFIC TRANSPORT SYSTEM ACCESSORY PROTEIN PHOU"/>
    <property type="match status" value="1"/>
</dbReference>
<evidence type="ECO:0000313" key="14">
    <source>
        <dbReference type="Proteomes" id="UP000222913"/>
    </source>
</evidence>
<dbReference type="Proteomes" id="UP000222913">
    <property type="component" value="Unassembled WGS sequence"/>
</dbReference>
<keyword evidence="6 7" id="KW-0592">Phosphate transport</keyword>
<dbReference type="InterPro" id="IPR038078">
    <property type="entry name" value="PhoU-like_sf"/>
</dbReference>